<evidence type="ECO:0000259" key="1">
    <source>
        <dbReference type="Pfam" id="PF00079"/>
    </source>
</evidence>
<dbReference type="Proteomes" id="UP000289775">
    <property type="component" value="Unassembled WGS sequence"/>
</dbReference>
<feature type="domain" description="Serpin" evidence="1">
    <location>
        <begin position="186"/>
        <end position="330"/>
    </location>
</feature>
<protein>
    <submittedName>
        <fullName evidence="2">Serpin domain containing protein</fullName>
    </submittedName>
</protein>
<keyword evidence="3" id="KW-1185">Reference proteome</keyword>
<dbReference type="Gene3D" id="3.30.497.10">
    <property type="entry name" value="Antithrombin, subunit I, domain 2"/>
    <property type="match status" value="1"/>
</dbReference>
<dbReference type="Pfam" id="PF00079">
    <property type="entry name" value="Serpin"/>
    <property type="match status" value="1"/>
</dbReference>
<dbReference type="InterPro" id="IPR042178">
    <property type="entry name" value="Serpin_sf_1"/>
</dbReference>
<dbReference type="InterPro" id="IPR023796">
    <property type="entry name" value="Serpin_dom"/>
</dbReference>
<gene>
    <name evidence="2" type="ORF">NU09_1134</name>
</gene>
<name>A0A444WFP3_9FLAO</name>
<organism evidence="2 3">
    <name type="scientific">Flavobacterium beibuense</name>
    <dbReference type="NCBI Taxonomy" id="657326"/>
    <lineage>
        <taxon>Bacteria</taxon>
        <taxon>Pseudomonadati</taxon>
        <taxon>Bacteroidota</taxon>
        <taxon>Flavobacteriia</taxon>
        <taxon>Flavobacteriales</taxon>
        <taxon>Flavobacteriaceae</taxon>
        <taxon>Flavobacterium</taxon>
    </lineage>
</organism>
<dbReference type="InterPro" id="IPR042185">
    <property type="entry name" value="Serpin_sf_2"/>
</dbReference>
<dbReference type="Gene3D" id="2.30.39.10">
    <property type="entry name" value="Alpha-1-antitrypsin, domain 1"/>
    <property type="match status" value="1"/>
</dbReference>
<reference evidence="2 3" key="1">
    <citation type="submission" date="2014-12" db="EMBL/GenBank/DDBJ databases">
        <title>Genome sequence of Flavobacterium beibuense RSKm HC5.</title>
        <authorList>
            <person name="Kim J.F."/>
            <person name="Song J.Y."/>
            <person name="Kwak M.-J."/>
            <person name="Lee S.-W."/>
        </authorList>
    </citation>
    <scope>NUCLEOTIDE SEQUENCE [LARGE SCALE GENOMIC DNA]</scope>
    <source>
        <strain evidence="2 3">RSKm HC5</strain>
    </source>
</reference>
<dbReference type="InterPro" id="IPR036186">
    <property type="entry name" value="Serpin_sf"/>
</dbReference>
<evidence type="ECO:0000313" key="3">
    <source>
        <dbReference type="Proteomes" id="UP000289775"/>
    </source>
</evidence>
<evidence type="ECO:0000313" key="2">
    <source>
        <dbReference type="EMBL" id="RYJ44524.1"/>
    </source>
</evidence>
<accession>A0A444WFP3</accession>
<sequence length="347" mass="39720">MKNNQITQTMKSLRLTMPLLALLFVCCKQEEKREEPVLGNTTSITHLTDLKNTEFFASPDNTLTGKNAIYCASLPYAWTKIGEAIGEEITVSDSFPQLQRLNEHSFFVKNVFTNIDYKTTTHINELTGSIEVSASFSKQLPFEYPMDNYNGDFVFNGTKVEAFCIRGGEYEFRADILEYNSDSDFIVRLNPKDPKHEILIWMPSKRPQTLEAAIQHVVYTLNKPSTAEEIEKEVLKTKFSELDFLVIPKIDFDIDYDYPELINNTFTTQSGKKPHTVAEVYQHTKFRLDEKGAEVQSEAAIAVDSIVPAKPKRMFVNKPFLLLLRSDTMNPYLAVWVENTELLVKNK</sequence>
<dbReference type="SUPFAM" id="SSF56574">
    <property type="entry name" value="Serpins"/>
    <property type="match status" value="1"/>
</dbReference>
<dbReference type="AlphaFoldDB" id="A0A444WFP3"/>
<comment type="caution">
    <text evidence="2">The sequence shown here is derived from an EMBL/GenBank/DDBJ whole genome shotgun (WGS) entry which is preliminary data.</text>
</comment>
<proteinExistence type="predicted"/>
<dbReference type="EMBL" id="JUIW01000003">
    <property type="protein sequence ID" value="RYJ44524.1"/>
    <property type="molecule type" value="Genomic_DNA"/>
</dbReference>